<feature type="non-terminal residue" evidence="2">
    <location>
        <position position="175"/>
    </location>
</feature>
<reference evidence="2" key="1">
    <citation type="submission" date="2015-07" db="EMBL/GenBank/DDBJ databases">
        <title>Transcriptome Assembly of Anthurium amnicola.</title>
        <authorList>
            <person name="Suzuki J."/>
        </authorList>
    </citation>
    <scope>NUCLEOTIDE SEQUENCE</scope>
</reference>
<accession>A0A1D1XTL5</accession>
<proteinExistence type="predicted"/>
<feature type="non-terminal residue" evidence="2">
    <location>
        <position position="1"/>
    </location>
</feature>
<dbReference type="SUPFAM" id="SSF48371">
    <property type="entry name" value="ARM repeat"/>
    <property type="match status" value="1"/>
</dbReference>
<dbReference type="PANTHER" id="PTHR46168:SF9">
    <property type="entry name" value="ARMADILLO REPEAT ONLY 2"/>
    <property type="match status" value="1"/>
</dbReference>
<dbReference type="Gene3D" id="1.25.10.10">
    <property type="entry name" value="Leucine-rich Repeat Variant"/>
    <property type="match status" value="1"/>
</dbReference>
<feature type="compositionally biased region" description="Basic and acidic residues" evidence="1">
    <location>
        <begin position="96"/>
        <end position="109"/>
    </location>
</feature>
<dbReference type="PANTHER" id="PTHR46168">
    <property type="entry name" value="ARMADILLO REPEAT ONLY 4"/>
    <property type="match status" value="1"/>
</dbReference>
<feature type="region of interest" description="Disordered" evidence="1">
    <location>
        <begin position="89"/>
        <end position="111"/>
    </location>
</feature>
<evidence type="ECO:0000313" key="2">
    <source>
        <dbReference type="EMBL" id="JAT45711.1"/>
    </source>
</evidence>
<name>A0A1D1XTL5_9ARAE</name>
<organism evidence="2">
    <name type="scientific">Anthurium amnicola</name>
    <dbReference type="NCBI Taxonomy" id="1678845"/>
    <lineage>
        <taxon>Eukaryota</taxon>
        <taxon>Viridiplantae</taxon>
        <taxon>Streptophyta</taxon>
        <taxon>Embryophyta</taxon>
        <taxon>Tracheophyta</taxon>
        <taxon>Spermatophyta</taxon>
        <taxon>Magnoliopsida</taxon>
        <taxon>Liliopsida</taxon>
        <taxon>Araceae</taxon>
        <taxon>Pothoideae</taxon>
        <taxon>Potheae</taxon>
        <taxon>Anthurium</taxon>
    </lineage>
</organism>
<dbReference type="InterPro" id="IPR011989">
    <property type="entry name" value="ARM-like"/>
</dbReference>
<dbReference type="InterPro" id="IPR016024">
    <property type="entry name" value="ARM-type_fold"/>
</dbReference>
<protein>
    <submittedName>
        <fullName evidence="2">Protein zyg-11 A</fullName>
    </submittedName>
</protein>
<dbReference type="EMBL" id="GDJX01022225">
    <property type="protein sequence ID" value="JAT45711.1"/>
    <property type="molecule type" value="Transcribed_RNA"/>
</dbReference>
<gene>
    <name evidence="2" type="primary">ZYG11A</name>
    <name evidence="2" type="ORF">g.126435</name>
</gene>
<sequence>AARDIGLLCRDQESVDQMVRAGLRSVFATVLKWGPMKVQTMVAWAISELAAHSPICRGLFAQEGFDFLLIRHLALDTFSHSNGASRQQIALSGGSHQKEDTSRGLEDPSTKAPSMKAMAARALWQLAKGDGATCSSIVETGGLLCLAILMEEGSDEARYNSAMALMEIARVAEED</sequence>
<dbReference type="AlphaFoldDB" id="A0A1D1XTL5"/>
<evidence type="ECO:0000256" key="1">
    <source>
        <dbReference type="SAM" id="MobiDB-lite"/>
    </source>
</evidence>